<protein>
    <submittedName>
        <fullName evidence="2">Crp/Fnr family transcriptional regulator</fullName>
    </submittedName>
</protein>
<dbReference type="InterPro" id="IPR014710">
    <property type="entry name" value="RmlC-like_jellyroll"/>
</dbReference>
<proteinExistence type="predicted"/>
<sequence length="145" mass="17075">MAFVTRGALRIYSIDDKGNEHIVRFALEGWWICDRESFSQLTPSQYNIDAIEDCDLLVSTNEQLNQMKQLSPTYMKFTSILDERHYAATHRRIQAYISYTGEERLRDLMNTYPQFLLRLPQNMIASYLGLTPETLSRVRKQLMEK</sequence>
<dbReference type="Gene3D" id="2.60.120.10">
    <property type="entry name" value="Jelly Rolls"/>
    <property type="match status" value="1"/>
</dbReference>
<comment type="caution">
    <text evidence="2">The sequence shown here is derived from an EMBL/GenBank/DDBJ whole genome shotgun (WGS) entry which is preliminary data.</text>
</comment>
<keyword evidence="3" id="KW-1185">Reference proteome</keyword>
<dbReference type="Proteomes" id="UP001165367">
    <property type="component" value="Unassembled WGS sequence"/>
</dbReference>
<dbReference type="InterPro" id="IPR000595">
    <property type="entry name" value="cNMP-bd_dom"/>
</dbReference>
<evidence type="ECO:0000259" key="1">
    <source>
        <dbReference type="Pfam" id="PF00027"/>
    </source>
</evidence>
<evidence type="ECO:0000313" key="2">
    <source>
        <dbReference type="EMBL" id="MCG2618030.1"/>
    </source>
</evidence>
<dbReference type="SUPFAM" id="SSF51206">
    <property type="entry name" value="cAMP-binding domain-like"/>
    <property type="match status" value="1"/>
</dbReference>
<feature type="domain" description="Cyclic nucleotide-binding" evidence="1">
    <location>
        <begin position="1"/>
        <end position="67"/>
    </location>
</feature>
<gene>
    <name evidence="2" type="ORF">LZZ85_27250</name>
</gene>
<dbReference type="Pfam" id="PF00027">
    <property type="entry name" value="cNMP_binding"/>
    <property type="match status" value="1"/>
</dbReference>
<dbReference type="EMBL" id="JAKLTR010000030">
    <property type="protein sequence ID" value="MCG2618030.1"/>
    <property type="molecule type" value="Genomic_DNA"/>
</dbReference>
<accession>A0ABS9L0F5</accession>
<reference evidence="2" key="1">
    <citation type="submission" date="2022-01" db="EMBL/GenBank/DDBJ databases">
        <authorList>
            <person name="Jo J.-H."/>
            <person name="Im W.-T."/>
        </authorList>
    </citation>
    <scope>NUCLEOTIDE SEQUENCE</scope>
    <source>
        <strain evidence="2">NA20</strain>
    </source>
</reference>
<organism evidence="2 3">
    <name type="scientific">Terrimonas ginsenosidimutans</name>
    <dbReference type="NCBI Taxonomy" id="2908004"/>
    <lineage>
        <taxon>Bacteria</taxon>
        <taxon>Pseudomonadati</taxon>
        <taxon>Bacteroidota</taxon>
        <taxon>Chitinophagia</taxon>
        <taxon>Chitinophagales</taxon>
        <taxon>Chitinophagaceae</taxon>
        <taxon>Terrimonas</taxon>
    </lineage>
</organism>
<name>A0ABS9L0F5_9BACT</name>
<evidence type="ECO:0000313" key="3">
    <source>
        <dbReference type="Proteomes" id="UP001165367"/>
    </source>
</evidence>
<dbReference type="InterPro" id="IPR018490">
    <property type="entry name" value="cNMP-bd_dom_sf"/>
</dbReference>